<feature type="transmembrane region" description="Helical" evidence="7">
    <location>
        <begin position="216"/>
        <end position="234"/>
    </location>
</feature>
<feature type="region of interest" description="Disordered" evidence="6">
    <location>
        <begin position="1"/>
        <end position="31"/>
    </location>
</feature>
<evidence type="ECO:0000256" key="7">
    <source>
        <dbReference type="SAM" id="Phobius"/>
    </source>
</evidence>
<evidence type="ECO:0000256" key="6">
    <source>
        <dbReference type="SAM" id="MobiDB-lite"/>
    </source>
</evidence>
<dbReference type="GO" id="GO:0022857">
    <property type="term" value="F:transmembrane transporter activity"/>
    <property type="evidence" value="ECO:0000318"/>
    <property type="project" value="GO_Central"/>
</dbReference>
<feature type="transmembrane region" description="Helical" evidence="7">
    <location>
        <begin position="292"/>
        <end position="312"/>
    </location>
</feature>
<reference evidence="10" key="3">
    <citation type="submission" date="2020-12" db="UniProtKB">
        <authorList>
            <consortium name="EnsemblPlants"/>
        </authorList>
    </citation>
    <scope>IDENTIFICATION</scope>
</reference>
<organism evidence="9">
    <name type="scientific">Physcomitrium patens</name>
    <name type="common">Spreading-leaved earth moss</name>
    <name type="synonym">Physcomitrella patens</name>
    <dbReference type="NCBI Taxonomy" id="3218"/>
    <lineage>
        <taxon>Eukaryota</taxon>
        <taxon>Viridiplantae</taxon>
        <taxon>Streptophyta</taxon>
        <taxon>Embryophyta</taxon>
        <taxon>Bryophyta</taxon>
        <taxon>Bryophytina</taxon>
        <taxon>Bryopsida</taxon>
        <taxon>Funariidae</taxon>
        <taxon>Funariales</taxon>
        <taxon>Funariaceae</taxon>
        <taxon>Physcomitrium</taxon>
    </lineage>
</organism>
<feature type="transmembrane region" description="Helical" evidence="7">
    <location>
        <begin position="332"/>
        <end position="355"/>
    </location>
</feature>
<dbReference type="GO" id="GO:0008271">
    <property type="term" value="F:secondary active sulfate transmembrane transporter activity"/>
    <property type="evidence" value="ECO:0007669"/>
    <property type="project" value="InterPro"/>
</dbReference>
<evidence type="ECO:0000313" key="10">
    <source>
        <dbReference type="EnsemblPlants" id="Pp3c6_24660V3.1"/>
    </source>
</evidence>
<dbReference type="OrthoDB" id="288203at2759"/>
<feature type="domain" description="STAS" evidence="8">
    <location>
        <begin position="527"/>
        <end position="651"/>
    </location>
</feature>
<reference evidence="9 11" key="2">
    <citation type="journal article" date="2018" name="Plant J.">
        <title>The Physcomitrella patens chromosome-scale assembly reveals moss genome structure and evolution.</title>
        <authorList>
            <person name="Lang D."/>
            <person name="Ullrich K.K."/>
            <person name="Murat F."/>
            <person name="Fuchs J."/>
            <person name="Jenkins J."/>
            <person name="Haas F.B."/>
            <person name="Piednoel M."/>
            <person name="Gundlach H."/>
            <person name="Van Bel M."/>
            <person name="Meyberg R."/>
            <person name="Vives C."/>
            <person name="Morata J."/>
            <person name="Symeonidi A."/>
            <person name="Hiss M."/>
            <person name="Muchero W."/>
            <person name="Kamisugi Y."/>
            <person name="Saleh O."/>
            <person name="Blanc G."/>
            <person name="Decker E.L."/>
            <person name="van Gessel N."/>
            <person name="Grimwood J."/>
            <person name="Hayes R.D."/>
            <person name="Graham S.W."/>
            <person name="Gunter L.E."/>
            <person name="McDaniel S.F."/>
            <person name="Hoernstein S.N.W."/>
            <person name="Larsson A."/>
            <person name="Li F.W."/>
            <person name="Perroud P.F."/>
            <person name="Phillips J."/>
            <person name="Ranjan P."/>
            <person name="Rokshar D.S."/>
            <person name="Rothfels C.J."/>
            <person name="Schneider L."/>
            <person name="Shu S."/>
            <person name="Stevenson D.W."/>
            <person name="Thummler F."/>
            <person name="Tillich M."/>
            <person name="Villarreal Aguilar J.C."/>
            <person name="Widiez T."/>
            <person name="Wong G.K."/>
            <person name="Wymore A."/>
            <person name="Zhang Y."/>
            <person name="Zimmer A.D."/>
            <person name="Quatrano R.S."/>
            <person name="Mayer K.F.X."/>
            <person name="Goodstein D."/>
            <person name="Casacuberta J.M."/>
            <person name="Vandepoele K."/>
            <person name="Reski R."/>
            <person name="Cuming A.C."/>
            <person name="Tuskan G.A."/>
            <person name="Maumus F."/>
            <person name="Salse J."/>
            <person name="Schmutz J."/>
            <person name="Rensing S.A."/>
        </authorList>
    </citation>
    <scope>NUCLEOTIDE SEQUENCE [LARGE SCALE GENOMIC DNA]</scope>
    <source>
        <strain evidence="10 11">cv. Gransden 2004</strain>
    </source>
</reference>
<dbReference type="Gramene" id="Pp3c6_24660V3.1">
    <property type="protein sequence ID" value="Pp3c6_24660V3.1"/>
    <property type="gene ID" value="Pp3c6_24660"/>
</dbReference>
<dbReference type="InterPro" id="IPR018045">
    <property type="entry name" value="S04_transporter_CS"/>
</dbReference>
<feature type="compositionally biased region" description="Basic and acidic residues" evidence="6">
    <location>
        <begin position="673"/>
        <end position="695"/>
    </location>
</feature>
<reference evidence="9 11" key="1">
    <citation type="journal article" date="2008" name="Science">
        <title>The Physcomitrella genome reveals evolutionary insights into the conquest of land by plants.</title>
        <authorList>
            <person name="Rensing S."/>
            <person name="Lang D."/>
            <person name="Zimmer A."/>
            <person name="Terry A."/>
            <person name="Salamov A."/>
            <person name="Shapiro H."/>
            <person name="Nishiyama T."/>
            <person name="Perroud P.-F."/>
            <person name="Lindquist E."/>
            <person name="Kamisugi Y."/>
            <person name="Tanahashi T."/>
            <person name="Sakakibara K."/>
            <person name="Fujita T."/>
            <person name="Oishi K."/>
            <person name="Shin-I T."/>
            <person name="Kuroki Y."/>
            <person name="Toyoda A."/>
            <person name="Suzuki Y."/>
            <person name="Hashimoto A."/>
            <person name="Yamaguchi K."/>
            <person name="Sugano A."/>
            <person name="Kohara Y."/>
            <person name="Fujiyama A."/>
            <person name="Anterola A."/>
            <person name="Aoki S."/>
            <person name="Ashton N."/>
            <person name="Barbazuk W.B."/>
            <person name="Barker E."/>
            <person name="Bennetzen J."/>
            <person name="Bezanilla M."/>
            <person name="Blankenship R."/>
            <person name="Cho S.H."/>
            <person name="Dutcher S."/>
            <person name="Estelle M."/>
            <person name="Fawcett J.A."/>
            <person name="Gundlach H."/>
            <person name="Hanada K."/>
            <person name="Heyl A."/>
            <person name="Hicks K.A."/>
            <person name="Hugh J."/>
            <person name="Lohr M."/>
            <person name="Mayer K."/>
            <person name="Melkozernov A."/>
            <person name="Murata T."/>
            <person name="Nelson D."/>
            <person name="Pils B."/>
            <person name="Prigge M."/>
            <person name="Reiss B."/>
            <person name="Renner T."/>
            <person name="Rombauts S."/>
            <person name="Rushton P."/>
            <person name="Sanderfoot A."/>
            <person name="Schween G."/>
            <person name="Shiu S.-H."/>
            <person name="Stueber K."/>
            <person name="Theodoulou F.L."/>
            <person name="Tu H."/>
            <person name="Van de Peer Y."/>
            <person name="Verrier P.J."/>
            <person name="Waters E."/>
            <person name="Wood A."/>
            <person name="Yang L."/>
            <person name="Cove D."/>
            <person name="Cuming A."/>
            <person name="Hasebe M."/>
            <person name="Lucas S."/>
            <person name="Mishler D.B."/>
            <person name="Reski R."/>
            <person name="Grigoriev I."/>
            <person name="Quatrano R.S."/>
            <person name="Boore J.L."/>
        </authorList>
    </citation>
    <scope>NUCLEOTIDE SEQUENCE [LARGE SCALE GENOMIC DNA]</scope>
    <source>
        <strain evidence="10 11">cv. Gransden 2004</strain>
    </source>
</reference>
<keyword evidence="4 7" id="KW-1133">Transmembrane helix</keyword>
<dbReference type="PaxDb" id="3218-PP1S53_215V6.1"/>
<evidence type="ECO:0000259" key="8">
    <source>
        <dbReference type="PROSITE" id="PS50801"/>
    </source>
</evidence>
<feature type="region of interest" description="Disordered" evidence="6">
    <location>
        <begin position="658"/>
        <end position="706"/>
    </location>
</feature>
<dbReference type="AlphaFoldDB" id="A0A2K1KH23"/>
<evidence type="ECO:0000313" key="9">
    <source>
        <dbReference type="EMBL" id="PNR53059.1"/>
    </source>
</evidence>
<sequence>MYASGSAVDITALSSSGSDQEPKRQPESSSNVTFRNVKILPVSQLGSSHAHGLYSPSAPVSTTRHGRVSSLLGVGQQRTWLERLLPSLVWMRAYDWRDHLKADVVAGITVGTMLVPQAMSYAKLAGLHPIYGLYSGFIPIFTYAFFGSSRQLAIGPVALVSLLVTNGLSPFVDRSEEGADEKYTELAILLALMVGLLECAMGLARLGWLIRFISHSIISGFTTGAAIIIGFSQIKDFLGYEVTTGSKFIPLVRSIIAGWSQFKWQSFVMGCFFLAVLLVMKHLGKTYKHLQMLRVAGPLTAVVCGTVFVKLYHPQSISVVGQIPQGLPGFSLNYRFSYAVQLMPTAALICGVAILESVGIAKALAAKNGYEIDSNQELFGLGVANLLGSAFSAYPTTGSFSRSAVMQETGAKTGFSGLFMGLLGTSSLLFLTPLFADIPQCALAAIVISAVVGLVDYDEAIFLWRVDKKDFLLWLSTSTLTLFLGIEVGVLVGVGVSLVFVIYETANPHMAVLGRLPGTTVYRNVLQYPDAFIYHGIVILRIDSPIYFANITFIKERLREFELHTGVSANKGYDVGRIKFLIIEMSPVTYIDSTGIHAIKEIYHEYKSRQIQMALCNPSPRVMETLAKAEIPDLIGESWYFVRVHDAVQVCLSHLQAEHPPEENDSPQVLNRSSHERSGNHAPWRHEALRSDPERSSLISSVDGAV</sequence>
<dbReference type="RefSeq" id="XP_024378457.1">
    <property type="nucleotide sequence ID" value="XM_024522689.2"/>
</dbReference>
<evidence type="ECO:0000256" key="4">
    <source>
        <dbReference type="ARBA" id="ARBA00022989"/>
    </source>
</evidence>
<dbReference type="EnsemblPlants" id="Pp3c6_24660V3.2">
    <property type="protein sequence ID" value="Pp3c6_24660V3.2"/>
    <property type="gene ID" value="Pp3c6_24660"/>
</dbReference>
<proteinExistence type="predicted"/>
<dbReference type="Proteomes" id="UP000006727">
    <property type="component" value="Chromosome 6"/>
</dbReference>
<keyword evidence="5 7" id="KW-0472">Membrane</keyword>
<dbReference type="FunCoup" id="A0A2K1KH23">
    <property type="interactions" value="1614"/>
</dbReference>
<dbReference type="InterPro" id="IPR002645">
    <property type="entry name" value="STAS_dom"/>
</dbReference>
<dbReference type="EMBL" id="ABEU02000006">
    <property type="protein sequence ID" value="PNR53059.1"/>
    <property type="molecule type" value="Genomic_DNA"/>
</dbReference>
<protein>
    <recommendedName>
        <fullName evidence="8">STAS domain-containing protein</fullName>
    </recommendedName>
</protein>
<feature type="transmembrane region" description="Helical" evidence="7">
    <location>
        <begin position="471"/>
        <end position="503"/>
    </location>
</feature>
<dbReference type="NCBIfam" id="TIGR00815">
    <property type="entry name" value="sulP"/>
    <property type="match status" value="1"/>
</dbReference>
<dbReference type="PANTHER" id="PTHR11814">
    <property type="entry name" value="SULFATE TRANSPORTER"/>
    <property type="match status" value="1"/>
</dbReference>
<dbReference type="FunFam" id="3.30.750.24:FF:000002">
    <property type="entry name" value="Sulfate transporter 31"/>
    <property type="match status" value="1"/>
</dbReference>
<dbReference type="InterPro" id="IPR036513">
    <property type="entry name" value="STAS_dom_sf"/>
</dbReference>
<gene>
    <name evidence="10" type="primary">LOC112283657</name>
    <name evidence="9" type="ORF">PHYPA_009434</name>
</gene>
<dbReference type="Gramene" id="Pp3c6_24660V3.2">
    <property type="protein sequence ID" value="Pp3c6_24660V3.2"/>
    <property type="gene ID" value="Pp3c6_24660"/>
</dbReference>
<evidence type="ECO:0000256" key="2">
    <source>
        <dbReference type="ARBA" id="ARBA00022448"/>
    </source>
</evidence>
<dbReference type="STRING" id="3218.A0A2K1KH23"/>
<accession>A0A2K1KH23</accession>
<evidence type="ECO:0000256" key="5">
    <source>
        <dbReference type="ARBA" id="ARBA00023136"/>
    </source>
</evidence>
<name>A0A2K1KH23_PHYPA</name>
<feature type="transmembrane region" description="Helical" evidence="7">
    <location>
        <begin position="262"/>
        <end position="280"/>
    </location>
</feature>
<dbReference type="Gene3D" id="3.30.750.24">
    <property type="entry name" value="STAS domain"/>
    <property type="match status" value="1"/>
</dbReference>
<feature type="transmembrane region" description="Helical" evidence="7">
    <location>
        <begin position="153"/>
        <end position="171"/>
    </location>
</feature>
<feature type="transmembrane region" description="Helical" evidence="7">
    <location>
        <begin position="125"/>
        <end position="146"/>
    </location>
</feature>
<comment type="subcellular location">
    <subcellularLocation>
        <location evidence="1">Membrane</location>
        <topology evidence="1">Multi-pass membrane protein</topology>
    </subcellularLocation>
</comment>
<evidence type="ECO:0000256" key="3">
    <source>
        <dbReference type="ARBA" id="ARBA00022692"/>
    </source>
</evidence>
<keyword evidence="11" id="KW-1185">Reference proteome</keyword>
<keyword evidence="3 7" id="KW-0812">Transmembrane</keyword>
<dbReference type="KEGG" id="ppp:112283657"/>
<evidence type="ECO:0000313" key="11">
    <source>
        <dbReference type="Proteomes" id="UP000006727"/>
    </source>
</evidence>
<evidence type="ECO:0000256" key="1">
    <source>
        <dbReference type="ARBA" id="ARBA00004141"/>
    </source>
</evidence>
<dbReference type="PROSITE" id="PS50801">
    <property type="entry name" value="STAS"/>
    <property type="match status" value="1"/>
</dbReference>
<dbReference type="Pfam" id="PF00916">
    <property type="entry name" value="Sulfate_transp"/>
    <property type="match status" value="1"/>
</dbReference>
<dbReference type="GO" id="GO:0055085">
    <property type="term" value="P:transmembrane transport"/>
    <property type="evidence" value="ECO:0000318"/>
    <property type="project" value="GO_Central"/>
</dbReference>
<dbReference type="EnsemblPlants" id="Pp3c6_24660V3.1">
    <property type="protein sequence ID" value="Pp3c6_24660V3.1"/>
    <property type="gene ID" value="Pp3c6_24660"/>
</dbReference>
<keyword evidence="2" id="KW-0813">Transport</keyword>
<dbReference type="GO" id="GO:0005886">
    <property type="term" value="C:plasma membrane"/>
    <property type="evidence" value="ECO:0000318"/>
    <property type="project" value="GO_Central"/>
</dbReference>
<dbReference type="CDD" id="cd07042">
    <property type="entry name" value="STAS_SulP_like_sulfate_transporter"/>
    <property type="match status" value="1"/>
</dbReference>
<dbReference type="PROSITE" id="PS01130">
    <property type="entry name" value="SLC26A"/>
    <property type="match status" value="1"/>
</dbReference>
<dbReference type="Pfam" id="PF01740">
    <property type="entry name" value="STAS"/>
    <property type="match status" value="1"/>
</dbReference>
<dbReference type="GeneID" id="112283657"/>
<dbReference type="InterPro" id="IPR001902">
    <property type="entry name" value="SLC26A/SulP_fam"/>
</dbReference>
<feature type="transmembrane region" description="Helical" evidence="7">
    <location>
        <begin position="183"/>
        <end position="204"/>
    </location>
</feature>
<feature type="transmembrane region" description="Helical" evidence="7">
    <location>
        <begin position="442"/>
        <end position="464"/>
    </location>
</feature>
<feature type="transmembrane region" description="Helical" evidence="7">
    <location>
        <begin position="532"/>
        <end position="554"/>
    </location>
</feature>
<dbReference type="InterPro" id="IPR011547">
    <property type="entry name" value="SLC26A/SulP_dom"/>
</dbReference>
<dbReference type="SUPFAM" id="SSF52091">
    <property type="entry name" value="SpoIIaa-like"/>
    <property type="match status" value="1"/>
</dbReference>
<dbReference type="OMA" id="PALYWIP"/>
<feature type="transmembrane region" description="Helical" evidence="7">
    <location>
        <begin position="415"/>
        <end position="436"/>
    </location>
</feature>